<accession>A0ABR2GKA2</accession>
<keyword evidence="5" id="KW-1133">Transmembrane helix</keyword>
<gene>
    <name evidence="7" type="ORF">M9Y10_031345</name>
    <name evidence="6" type="ORF">M9Y10_033243</name>
    <name evidence="8" type="ORF">M9Y10_041802</name>
</gene>
<evidence type="ECO:0000313" key="6">
    <source>
        <dbReference type="EMBL" id="KAK8834172.1"/>
    </source>
</evidence>
<dbReference type="Proteomes" id="UP001470230">
    <property type="component" value="Unassembled WGS sequence"/>
</dbReference>
<evidence type="ECO:0000256" key="1">
    <source>
        <dbReference type="ARBA" id="ARBA00010838"/>
    </source>
</evidence>
<organism evidence="7 9">
    <name type="scientific">Tritrichomonas musculus</name>
    <dbReference type="NCBI Taxonomy" id="1915356"/>
    <lineage>
        <taxon>Eukaryota</taxon>
        <taxon>Metamonada</taxon>
        <taxon>Parabasalia</taxon>
        <taxon>Tritrichomonadida</taxon>
        <taxon>Tritrichomonadidae</taxon>
        <taxon>Tritrichomonas</taxon>
    </lineage>
</organism>
<protein>
    <submittedName>
        <fullName evidence="7">Uncharacterized protein</fullName>
    </submittedName>
</protein>
<dbReference type="Gene3D" id="3.20.20.80">
    <property type="entry name" value="Glycosidases"/>
    <property type="match status" value="1"/>
</dbReference>
<evidence type="ECO:0000256" key="2">
    <source>
        <dbReference type="ARBA" id="ARBA00022801"/>
    </source>
</evidence>
<evidence type="ECO:0000256" key="5">
    <source>
        <dbReference type="SAM" id="Phobius"/>
    </source>
</evidence>
<dbReference type="InterPro" id="IPR017853">
    <property type="entry name" value="GH"/>
</dbReference>
<comment type="similarity">
    <text evidence="1 4">Belongs to the glycosyl hydrolase 1 family.</text>
</comment>
<evidence type="ECO:0000313" key="8">
    <source>
        <dbReference type="EMBL" id="KAK8886339.1"/>
    </source>
</evidence>
<dbReference type="PRINTS" id="PR00131">
    <property type="entry name" value="GLHYDRLASE1"/>
</dbReference>
<keyword evidence="3" id="KW-0326">Glycosidase</keyword>
<dbReference type="Pfam" id="PF00232">
    <property type="entry name" value="Glyco_hydro_1"/>
    <property type="match status" value="1"/>
</dbReference>
<sequence length="484" mass="56330">MGFLSFCFIIIIILIIRYFLLNYLRSTFPTFPTNHVPDANPVFPKHFRYGVSTAAYQIEADIPPSNWSMWEQQTDRFGNPRAPHDQIKCDGFNRFYQDVLLAQKIGCKFYRLSFCWSRLNPSPGQFDNNVLTTYRSWLIKIRELGMEPLLVLWHFEHPAWLEERGSIISSEFVQRYSEYVEFVINGVSDVCTFYHTVNEPFGYLMSSIIGDLFPPGKGSLKDFVDAAANLMQCHANAYAIIHRHNPTARVSYAKNMVPAFPRHEWSVFEHILAYIMNYYNRIGFTVFQTGKINFLWYTREVKNIIGTLDFISVNHYYCLFATLNYKEWSTVNTNRSDESSNTNASKGRVPFVSYGDSFLPTSDFGWGMSPGSLSATVKWTHDNYNIDKNLPIIVTEHGAADVEDTKRQWFLKESLFHLSTLANNGYPIMGYIHWTLFDNYEWVDGTDKKFGLYETDFRTLERRPRKSAELFAKIANLHNNRPDF</sequence>
<dbReference type="EMBL" id="JAPFFF010000423">
    <property type="protein sequence ID" value="KAK8834352.1"/>
    <property type="molecule type" value="Genomic_DNA"/>
</dbReference>
<dbReference type="SUPFAM" id="SSF51445">
    <property type="entry name" value="(Trans)glycosidases"/>
    <property type="match status" value="1"/>
</dbReference>
<feature type="transmembrane region" description="Helical" evidence="5">
    <location>
        <begin position="7"/>
        <end position="24"/>
    </location>
</feature>
<dbReference type="PANTHER" id="PTHR10353:SF209">
    <property type="entry name" value="GALACTOLIPID GALACTOSYLTRANSFERASE SFR2, CHLOROPLASTIC"/>
    <property type="match status" value="1"/>
</dbReference>
<evidence type="ECO:0000256" key="3">
    <source>
        <dbReference type="ARBA" id="ARBA00023295"/>
    </source>
</evidence>
<proteinExistence type="inferred from homology"/>
<dbReference type="PANTHER" id="PTHR10353">
    <property type="entry name" value="GLYCOSYL HYDROLASE"/>
    <property type="match status" value="1"/>
</dbReference>
<name>A0ABR2GKA2_9EUKA</name>
<keyword evidence="5" id="KW-0472">Membrane</keyword>
<dbReference type="InterPro" id="IPR001360">
    <property type="entry name" value="Glyco_hydro_1"/>
</dbReference>
<evidence type="ECO:0000256" key="4">
    <source>
        <dbReference type="RuleBase" id="RU003690"/>
    </source>
</evidence>
<evidence type="ECO:0000313" key="9">
    <source>
        <dbReference type="Proteomes" id="UP001470230"/>
    </source>
</evidence>
<comment type="caution">
    <text evidence="7">The sequence shown here is derived from an EMBL/GenBank/DDBJ whole genome shotgun (WGS) entry which is preliminary data.</text>
</comment>
<evidence type="ECO:0000313" key="7">
    <source>
        <dbReference type="EMBL" id="KAK8834352.1"/>
    </source>
</evidence>
<keyword evidence="9" id="KW-1185">Reference proteome</keyword>
<keyword evidence="2" id="KW-0378">Hydrolase</keyword>
<keyword evidence="5" id="KW-0812">Transmembrane</keyword>
<dbReference type="EMBL" id="JAPFFF010000482">
    <property type="protein sequence ID" value="KAK8834172.1"/>
    <property type="molecule type" value="Genomic_DNA"/>
</dbReference>
<dbReference type="EMBL" id="JAPFFF010000007">
    <property type="protein sequence ID" value="KAK8886339.1"/>
    <property type="molecule type" value="Genomic_DNA"/>
</dbReference>
<reference evidence="7 9" key="1">
    <citation type="submission" date="2024-04" db="EMBL/GenBank/DDBJ databases">
        <title>Tritrichomonas musculus Genome.</title>
        <authorList>
            <person name="Alves-Ferreira E."/>
            <person name="Grigg M."/>
            <person name="Lorenzi H."/>
            <person name="Galac M."/>
        </authorList>
    </citation>
    <scope>NUCLEOTIDE SEQUENCE [LARGE SCALE GENOMIC DNA]</scope>
    <source>
        <strain evidence="7 9">EAF2021</strain>
    </source>
</reference>